<evidence type="ECO:0000256" key="1">
    <source>
        <dbReference type="SAM" id="MobiDB-lite"/>
    </source>
</evidence>
<dbReference type="PANTHER" id="PTHR34365">
    <property type="entry name" value="ENOLASE (DUF1399)"/>
    <property type="match status" value="1"/>
</dbReference>
<comment type="caution">
    <text evidence="2">The sequence shown here is derived from an EMBL/GenBank/DDBJ whole genome shotgun (WGS) entry which is preliminary data.</text>
</comment>
<evidence type="ECO:0000313" key="3">
    <source>
        <dbReference type="Proteomes" id="UP000750711"/>
    </source>
</evidence>
<reference evidence="2" key="1">
    <citation type="submission" date="2021-03" db="EMBL/GenBank/DDBJ databases">
        <title>Comparative genomics and phylogenomic investigation of the class Geoglossomycetes provide insights into ecological specialization and systematics.</title>
        <authorList>
            <person name="Melie T."/>
            <person name="Pirro S."/>
            <person name="Miller A.N."/>
            <person name="Quandt A."/>
        </authorList>
    </citation>
    <scope>NUCLEOTIDE SEQUENCE</scope>
    <source>
        <strain evidence="2">CAQ_001_2017</strain>
    </source>
</reference>
<feature type="compositionally biased region" description="Acidic residues" evidence="1">
    <location>
        <begin position="50"/>
        <end position="59"/>
    </location>
</feature>
<name>A0A9P8LDG5_9PEZI</name>
<proteinExistence type="predicted"/>
<dbReference type="EMBL" id="JAGHQM010000437">
    <property type="protein sequence ID" value="KAH0561981.1"/>
    <property type="molecule type" value="Genomic_DNA"/>
</dbReference>
<gene>
    <name evidence="2" type="ORF">GP486_003310</name>
</gene>
<evidence type="ECO:0000313" key="2">
    <source>
        <dbReference type="EMBL" id="KAH0561981.1"/>
    </source>
</evidence>
<protein>
    <recommendedName>
        <fullName evidence="4">Glycine-rich domain-containing protein 1</fullName>
    </recommendedName>
</protein>
<dbReference type="InterPro" id="IPR009836">
    <property type="entry name" value="GRDP-like"/>
</dbReference>
<dbReference type="Pfam" id="PF07173">
    <property type="entry name" value="GRDP-like"/>
    <property type="match status" value="1"/>
</dbReference>
<evidence type="ECO:0008006" key="4">
    <source>
        <dbReference type="Google" id="ProtNLM"/>
    </source>
</evidence>
<feature type="region of interest" description="Disordered" evidence="1">
    <location>
        <begin position="42"/>
        <end position="64"/>
    </location>
</feature>
<dbReference type="PANTHER" id="PTHR34365:SF7">
    <property type="entry name" value="GLYCINE-RICH DOMAIN-CONTAINING PROTEIN 1"/>
    <property type="match status" value="1"/>
</dbReference>
<accession>A0A9P8LDG5</accession>
<sequence length="454" mass="51713">MALETAAHQFALHHNGKAITSAIKASRRTPATALDAAATRDAIPPPDIFTTDDDDDDDGEKGHRLPSAAQCAVHLEFLETLFVLRQRVLRSDALDGAFDIKPEYKFVDRKGVRTQLKDETLWDRRQAKWPRFVELAVARFTAWWANARDTDTTMPPLDVLMVWHSFLLNPRYFRIHNRAKPFYRLNFPWADIHQAINSDNWEFSLPEAASTAFQEMTGLQPDLISSLSEWKTYPQETRSSLSGAARFSLQQAELVSAITDGIKTPDQRLLQWFADADAAVSEELKQAVLRQVSFVDKMDQRLWVRSPALGGTIRRARDRYNNFLRLYKFYSTTMFVPTLDIDLVWHTHQCSPSQYFTATQELAGKFVNHDDSIAKGTLDTALKQTRDLYRIRFAQEYLVCGCWDCEALLSALDSSDGDEGEPDLESIAKQVSSDVARYRKAEVARRAKESPREA</sequence>
<dbReference type="Proteomes" id="UP000750711">
    <property type="component" value="Unassembled WGS sequence"/>
</dbReference>
<keyword evidence="3" id="KW-1185">Reference proteome</keyword>
<organism evidence="2 3">
    <name type="scientific">Trichoglossum hirsutum</name>
    <dbReference type="NCBI Taxonomy" id="265104"/>
    <lineage>
        <taxon>Eukaryota</taxon>
        <taxon>Fungi</taxon>
        <taxon>Dikarya</taxon>
        <taxon>Ascomycota</taxon>
        <taxon>Pezizomycotina</taxon>
        <taxon>Geoglossomycetes</taxon>
        <taxon>Geoglossales</taxon>
        <taxon>Geoglossaceae</taxon>
        <taxon>Trichoglossum</taxon>
    </lineage>
</organism>
<dbReference type="AlphaFoldDB" id="A0A9P8LDG5"/>